<evidence type="ECO:0000256" key="1">
    <source>
        <dbReference type="ARBA" id="ARBA00004141"/>
    </source>
</evidence>
<evidence type="ECO:0000256" key="8">
    <source>
        <dbReference type="SAM" id="Phobius"/>
    </source>
</evidence>
<dbReference type="OrthoDB" id="6229420at2759"/>
<keyword evidence="4 8" id="KW-1133">Transmembrane helix</keyword>
<feature type="transmembrane region" description="Helical" evidence="8">
    <location>
        <begin position="109"/>
        <end position="134"/>
    </location>
</feature>
<evidence type="ECO:0000313" key="10">
    <source>
        <dbReference type="RefSeq" id="XP_023172197.2"/>
    </source>
</evidence>
<dbReference type="InterPro" id="IPR008795">
    <property type="entry name" value="Prominin"/>
</dbReference>
<sequence length="870" mass="99844">MDESLYNETSTGNANDTNQVSEFTIDEFVSVTYTEYKSHLNYSLEPTYSKLGMDFIHKFTRTLFESYYAPDEDAPEGYVIAIDNTTAFAVGPKVWANVWQALIARKTVVLVWVLFLLTVIIVVPFIAVCYFCFCCFRCRSICPPCQSRSTATKRILLSLLLIPLILGILFGLVVAFLNDRLINNALRDSSETIMRNSKDNCALLEDICNNVRHLLVNNFGELETVVTSQLFAIADMALKDLTTEAGLFLIEVLEDIFDNMPQALELMKQVKEMQAYLVFVGSQYRDSLRGAKRDLLYVLTVWCDFLPCNQVITKNNLLFMDTSSCLHFDKLPNTSAFIEDIENIIYKDYFKLPKTWMRRLLEEKEKFKHALDPMIPPMLRRISIMADTLKAESYEICNVTYGAISDIYLNKMHSTKSFEEFYDNYGRSRWYASVTLLLIMLLIVLILTYALIAGLCLRKDNSGSSCMLIAIVLMFAVLSMIMIMGLFYFTLGLVIYPACILHDDKGRNTLYSLLENVLEKSDAVKNRTLHRANAFANPILTCRGDQSIFDMLRESNLYDMEKLREIKLNLEESSFIQFGKLDVHFEMVTFMPPEEFNRMFKIRENFLSHYHSSLYMDVLCPEVTELDVPDFISELRNWAAEFFSQDHGKYVEDRLEVAYANVLRMATDLNEYFPMQKSIEQTRSQIQINVETIDNLITYENNNFNNSILTLITKLANAQEFIEVVGTDYLRNIVDNYTNYIDNEISHYFDMVINVSFDRIGPCEHLARMHEQNVNKICDHLVNSVNGYWLGLVIFGTLLIPLLCVAHRLMCLYQFYGTAAASKHQSNCPTCMGLPHRTPPSVISISPGPQTSSMNTNANEAFGSNKHKHD</sequence>
<evidence type="ECO:0000256" key="4">
    <source>
        <dbReference type="ARBA" id="ARBA00022989"/>
    </source>
</evidence>
<feature type="region of interest" description="Disordered" evidence="7">
    <location>
        <begin position="844"/>
        <end position="870"/>
    </location>
</feature>
<evidence type="ECO:0000256" key="3">
    <source>
        <dbReference type="ARBA" id="ARBA00022692"/>
    </source>
</evidence>
<keyword evidence="6" id="KW-0325">Glycoprotein</keyword>
<accession>A0A6J1LXU1</accession>
<dbReference type="RefSeq" id="XP_023172197.2">
    <property type="nucleotide sequence ID" value="XM_023316429.2"/>
</dbReference>
<feature type="compositionally biased region" description="Polar residues" evidence="7">
    <location>
        <begin position="844"/>
        <end position="859"/>
    </location>
</feature>
<dbReference type="PANTHER" id="PTHR22730:SF1">
    <property type="entry name" value="PROMININ-LIKE PROTEIN"/>
    <property type="match status" value="1"/>
</dbReference>
<proteinExistence type="inferred from homology"/>
<dbReference type="Pfam" id="PF05478">
    <property type="entry name" value="Prominin"/>
    <property type="match status" value="1"/>
</dbReference>
<organism evidence="9 11">
    <name type="scientific">Drosophila hydei</name>
    <name type="common">Fruit fly</name>
    <dbReference type="NCBI Taxonomy" id="7224"/>
    <lineage>
        <taxon>Eukaryota</taxon>
        <taxon>Metazoa</taxon>
        <taxon>Ecdysozoa</taxon>
        <taxon>Arthropoda</taxon>
        <taxon>Hexapoda</taxon>
        <taxon>Insecta</taxon>
        <taxon>Pterygota</taxon>
        <taxon>Neoptera</taxon>
        <taxon>Endopterygota</taxon>
        <taxon>Diptera</taxon>
        <taxon>Brachycera</taxon>
        <taxon>Muscomorpha</taxon>
        <taxon>Ephydroidea</taxon>
        <taxon>Drosophilidae</taxon>
        <taxon>Drosophila</taxon>
    </lineage>
</organism>
<feature type="transmembrane region" description="Helical" evidence="8">
    <location>
        <begin position="430"/>
        <end position="456"/>
    </location>
</feature>
<feature type="transmembrane region" description="Helical" evidence="8">
    <location>
        <begin position="787"/>
        <end position="806"/>
    </location>
</feature>
<dbReference type="PANTHER" id="PTHR22730">
    <property type="entry name" value="PROMININ PROM PROTEIN"/>
    <property type="match status" value="1"/>
</dbReference>
<name>A0A6J1LXU1_DROHY</name>
<comment type="subcellular location">
    <subcellularLocation>
        <location evidence="1">Membrane</location>
        <topology evidence="1">Multi-pass membrane protein</topology>
    </subcellularLocation>
</comment>
<evidence type="ECO:0000313" key="11">
    <source>
        <dbReference type="RefSeq" id="XP_023172198.2"/>
    </source>
</evidence>
<dbReference type="Proteomes" id="UP000504633">
    <property type="component" value="Unplaced"/>
</dbReference>
<dbReference type="AlphaFoldDB" id="A0A6J1LXU1"/>
<dbReference type="GO" id="GO:0016020">
    <property type="term" value="C:membrane"/>
    <property type="evidence" value="ECO:0007669"/>
    <property type="project" value="UniProtKB-SubCell"/>
</dbReference>
<dbReference type="KEGG" id="dhe:111600357"/>
<dbReference type="RefSeq" id="XP_023172198.2">
    <property type="nucleotide sequence ID" value="XM_023316430.2"/>
</dbReference>
<reference evidence="10 11" key="1">
    <citation type="submission" date="2025-04" db="UniProtKB">
        <authorList>
            <consortium name="RefSeq"/>
        </authorList>
    </citation>
    <scope>IDENTIFICATION</scope>
    <source>
        <strain evidence="10 11">15085-1641.00</strain>
        <tissue evidence="10 11">Whole body</tissue>
    </source>
</reference>
<evidence type="ECO:0000313" key="9">
    <source>
        <dbReference type="Proteomes" id="UP000504633"/>
    </source>
</evidence>
<feature type="transmembrane region" description="Helical" evidence="8">
    <location>
        <begin position="468"/>
        <end position="496"/>
    </location>
</feature>
<keyword evidence="3 8" id="KW-0812">Transmembrane</keyword>
<protein>
    <submittedName>
        <fullName evidence="10 11">Prominin-like protein isoform X1</fullName>
    </submittedName>
</protein>
<evidence type="ECO:0000256" key="7">
    <source>
        <dbReference type="SAM" id="MobiDB-lite"/>
    </source>
</evidence>
<gene>
    <name evidence="10 11" type="primary">LOC111600357</name>
</gene>
<feature type="transmembrane region" description="Helical" evidence="8">
    <location>
        <begin position="155"/>
        <end position="177"/>
    </location>
</feature>
<dbReference type="GeneID" id="111600357"/>
<comment type="similarity">
    <text evidence="2">Belongs to the prominin family.</text>
</comment>
<evidence type="ECO:0000256" key="6">
    <source>
        <dbReference type="ARBA" id="ARBA00023180"/>
    </source>
</evidence>
<dbReference type="OMA" id="LKQYWAI"/>
<keyword evidence="5 8" id="KW-0472">Membrane</keyword>
<keyword evidence="9" id="KW-1185">Reference proteome</keyword>
<evidence type="ECO:0000256" key="5">
    <source>
        <dbReference type="ARBA" id="ARBA00023136"/>
    </source>
</evidence>
<evidence type="ECO:0000256" key="2">
    <source>
        <dbReference type="ARBA" id="ARBA00006058"/>
    </source>
</evidence>